<organism evidence="1 2">
    <name type="scientific">Vagococcus fluvialis</name>
    <dbReference type="NCBI Taxonomy" id="2738"/>
    <lineage>
        <taxon>Bacteria</taxon>
        <taxon>Bacillati</taxon>
        <taxon>Bacillota</taxon>
        <taxon>Bacilli</taxon>
        <taxon>Lactobacillales</taxon>
        <taxon>Enterococcaceae</taxon>
        <taxon>Vagococcus</taxon>
    </lineage>
</organism>
<evidence type="ECO:0000313" key="1">
    <source>
        <dbReference type="EMBL" id="RSU00363.1"/>
    </source>
</evidence>
<proteinExistence type="predicted"/>
<comment type="caution">
    <text evidence="1">The sequence shown here is derived from an EMBL/GenBank/DDBJ whole genome shotgun (WGS) entry which is preliminary data.</text>
</comment>
<dbReference type="GeneID" id="63147123"/>
<evidence type="ECO:0008006" key="3">
    <source>
        <dbReference type="Google" id="ProtNLM"/>
    </source>
</evidence>
<dbReference type="Proteomes" id="UP000288197">
    <property type="component" value="Unassembled WGS sequence"/>
</dbReference>
<dbReference type="RefSeq" id="WP_114290216.1">
    <property type="nucleotide sequence ID" value="NZ_JAYEYP010000041.1"/>
</dbReference>
<dbReference type="AlphaFoldDB" id="A0A369AUW7"/>
<sequence>MLEMPDLFERNMTLGSQAFDDQNYEMARDYFEAAYNIKDDLVANTSLTKSLVELKEFEAAYSILCEKKISYLKTSELQLLYFNILLQLNYFFEIEKLLVSLVVENSGDLKKAYDISKEYHLMINKTKYRKLQDDIRAMVDLPKLNQGIVLKKVKFLPKEMVVDVAKDLLVDERVSIFSRSEICQLLVQVKLDEEIEVLTFNGEIKSFRPKTKKVLAKEYGESVVLKEVSHFFDTNNPSIKNEVEKSIKLHIGCLYPFVSEVMKPTDKWITSYIEKFQGNTSETDFKKISQIQNQIDSEVLKMMSFN</sequence>
<evidence type="ECO:0000313" key="2">
    <source>
        <dbReference type="Proteomes" id="UP000288197"/>
    </source>
</evidence>
<keyword evidence="2" id="KW-1185">Reference proteome</keyword>
<protein>
    <recommendedName>
        <fullName evidence="3">Tetratricopeptide repeat protein</fullName>
    </recommendedName>
</protein>
<dbReference type="EMBL" id="NGJX01000012">
    <property type="protein sequence ID" value="RSU00363.1"/>
    <property type="molecule type" value="Genomic_DNA"/>
</dbReference>
<name>A0A369AUW7_9ENTE</name>
<dbReference type="OrthoDB" id="2199483at2"/>
<gene>
    <name evidence="1" type="ORF">CBF32_10900</name>
</gene>
<accession>A0A369AUW7</accession>
<reference evidence="1 2" key="1">
    <citation type="submission" date="2017-05" db="EMBL/GenBank/DDBJ databases">
        <title>Vagococcus spp. assemblies.</title>
        <authorList>
            <person name="Gulvik C.A."/>
        </authorList>
    </citation>
    <scope>NUCLEOTIDE SEQUENCE [LARGE SCALE GENOMIC DNA]</scope>
    <source>
        <strain evidence="1 2">NCFB 2497</strain>
    </source>
</reference>